<feature type="domain" description="DUF3152" evidence="3">
    <location>
        <begin position="83"/>
        <end position="291"/>
    </location>
</feature>
<evidence type="ECO:0000256" key="2">
    <source>
        <dbReference type="SAM" id="Phobius"/>
    </source>
</evidence>
<evidence type="ECO:0000313" key="5">
    <source>
        <dbReference type="Proteomes" id="UP000185478"/>
    </source>
</evidence>
<feature type="transmembrane region" description="Helical" evidence="2">
    <location>
        <begin position="15"/>
        <end position="34"/>
    </location>
</feature>
<dbReference type="AlphaFoldDB" id="A0A1L7CEL5"/>
<dbReference type="InterPro" id="IPR022603">
    <property type="entry name" value="DUF3152"/>
</dbReference>
<dbReference type="RefSeq" id="WP_075725069.1">
    <property type="nucleotide sequence ID" value="NZ_CP009245.1"/>
</dbReference>
<dbReference type="STRING" id="1431546.CAQU_03010"/>
<keyword evidence="2" id="KW-1133">Transmembrane helix</keyword>
<dbReference type="SUPFAM" id="SSF55486">
    <property type="entry name" value="Metalloproteases ('zincins'), catalytic domain"/>
    <property type="match status" value="1"/>
</dbReference>
<feature type="compositionally biased region" description="Basic and acidic residues" evidence="1">
    <location>
        <begin position="53"/>
        <end position="62"/>
    </location>
</feature>
<dbReference type="EMBL" id="CP009245">
    <property type="protein sequence ID" value="APT84213.1"/>
    <property type="molecule type" value="Genomic_DNA"/>
</dbReference>
<gene>
    <name evidence="4" type="ORF">CAQU_03010</name>
</gene>
<keyword evidence="2" id="KW-0472">Membrane</keyword>
<feature type="region of interest" description="Disordered" evidence="1">
    <location>
        <begin position="41"/>
        <end position="87"/>
    </location>
</feature>
<name>A0A1L7CEL5_9CORY</name>
<evidence type="ECO:0000259" key="3">
    <source>
        <dbReference type="Pfam" id="PF11350"/>
    </source>
</evidence>
<dbReference type="Pfam" id="PF11350">
    <property type="entry name" value="DUF3152"/>
    <property type="match status" value="1"/>
</dbReference>
<evidence type="ECO:0000256" key="1">
    <source>
        <dbReference type="SAM" id="MobiDB-lite"/>
    </source>
</evidence>
<organism evidence="4 5">
    <name type="scientific">Corynebacterium aquilae DSM 44791</name>
    <dbReference type="NCBI Taxonomy" id="1431546"/>
    <lineage>
        <taxon>Bacteria</taxon>
        <taxon>Bacillati</taxon>
        <taxon>Actinomycetota</taxon>
        <taxon>Actinomycetes</taxon>
        <taxon>Mycobacteriales</taxon>
        <taxon>Corynebacteriaceae</taxon>
        <taxon>Corynebacterium</taxon>
    </lineage>
</organism>
<sequence length="293" mass="31769">MSHNDSAFARFARNYGWRAYAIPVLVVLTIWVLVDIARNPDDTTTTATSTDAGVEKSIEARPTRSGAPNPADSKGLAMDVGELPPGGPFAETGTDTYHVVGRPGPKVGVGSEKTYTYIVEVEDGMNTADYGGDDAVAAMVDATLSDPRGWTHDPAFAFQHIDANSGQEPDLRIQLSSTETTHKHCGNDIEMETSCFTPIGNRVLVNESRWVRGAVPFQGDLGAYRQYLINHEVGHGIGYAAHQPCGGNGELAPVMMQQTLSLNNSKLHEIAEGQTYPDNNDTCRYNPWPYPTQ</sequence>
<protein>
    <submittedName>
        <fullName evidence="4">Membrane protein</fullName>
    </submittedName>
</protein>
<feature type="compositionally biased region" description="Low complexity" evidence="1">
    <location>
        <begin position="42"/>
        <end position="52"/>
    </location>
</feature>
<dbReference type="OrthoDB" id="9779865at2"/>
<accession>A0A1L7CEL5</accession>
<keyword evidence="5" id="KW-1185">Reference proteome</keyword>
<dbReference type="KEGG" id="caqu:CAQU_03010"/>
<reference evidence="4 5" key="1">
    <citation type="submission" date="2014-08" db="EMBL/GenBank/DDBJ databases">
        <title>Complete genome sequence of Corynebacterium aquilae S-613T(T) (=DSM 44791(T)), isolated from the choana of a healthy golden eagle.</title>
        <authorList>
            <person name="Ruckert C."/>
            <person name="Albersmeier A."/>
            <person name="Winkler A."/>
            <person name="Kalinowski J."/>
        </authorList>
    </citation>
    <scope>NUCLEOTIDE SEQUENCE [LARGE SCALE GENOMIC DNA]</scope>
    <source>
        <strain evidence="4 5">S-613</strain>
    </source>
</reference>
<keyword evidence="2" id="KW-0812">Transmembrane</keyword>
<dbReference type="Proteomes" id="UP000185478">
    <property type="component" value="Chromosome"/>
</dbReference>
<evidence type="ECO:0000313" key="4">
    <source>
        <dbReference type="EMBL" id="APT84213.1"/>
    </source>
</evidence>
<proteinExistence type="predicted"/>